<reference evidence="5" key="1">
    <citation type="submission" date="2020-06" db="EMBL/GenBank/DDBJ databases">
        <title>Draft genome sequences of strains closely related to Aspergillus parafelis and Aspergillus hiratsukae.</title>
        <authorList>
            <person name="Dos Santos R.A.C."/>
            <person name="Rivero-Menendez O."/>
            <person name="Steenwyk J.L."/>
            <person name="Mead M.E."/>
            <person name="Goldman G.H."/>
            <person name="Alastruey-Izquierdo A."/>
            <person name="Rokas A."/>
        </authorList>
    </citation>
    <scope>NUCLEOTIDE SEQUENCE</scope>
    <source>
        <strain evidence="4">CNM-CM5793</strain>
        <strain evidence="5">CNM-CM6106</strain>
    </source>
</reference>
<evidence type="ECO:0000313" key="4">
    <source>
        <dbReference type="EMBL" id="KAF7118305.1"/>
    </source>
</evidence>
<feature type="compositionally biased region" description="Polar residues" evidence="1">
    <location>
        <begin position="46"/>
        <end position="55"/>
    </location>
</feature>
<dbReference type="Proteomes" id="UP000662466">
    <property type="component" value="Unassembled WGS sequence"/>
</dbReference>
<evidence type="ECO:0008006" key="8">
    <source>
        <dbReference type="Google" id="ProtNLM"/>
    </source>
</evidence>
<dbReference type="InterPro" id="IPR051189">
    <property type="entry name" value="Splicing_assoc_domain"/>
</dbReference>
<feature type="region of interest" description="Disordered" evidence="1">
    <location>
        <begin position="174"/>
        <end position="235"/>
    </location>
</feature>
<dbReference type="GO" id="GO:0003676">
    <property type="term" value="F:nucleic acid binding"/>
    <property type="evidence" value="ECO:0007669"/>
    <property type="project" value="UniProtKB-UniRule"/>
</dbReference>
<dbReference type="AlphaFoldDB" id="A0A8H6Q965"/>
<evidence type="ECO:0000313" key="7">
    <source>
        <dbReference type="Proteomes" id="UP000662466"/>
    </source>
</evidence>
<feature type="domain" description="R3H" evidence="3">
    <location>
        <begin position="556"/>
        <end position="618"/>
    </location>
</feature>
<dbReference type="Gene3D" id="3.30.1370.50">
    <property type="entry name" value="R3H-like domain"/>
    <property type="match status" value="1"/>
</dbReference>
<feature type="region of interest" description="Disordered" evidence="1">
    <location>
        <begin position="27"/>
        <end position="55"/>
    </location>
</feature>
<dbReference type="Pfam" id="PF01585">
    <property type="entry name" value="G-patch"/>
    <property type="match status" value="1"/>
</dbReference>
<dbReference type="PANTHER" id="PTHR14195">
    <property type="entry name" value="G PATCH DOMAIN CONTAINING PROTEIN 2"/>
    <property type="match status" value="1"/>
</dbReference>
<dbReference type="InterPro" id="IPR000467">
    <property type="entry name" value="G_patch_dom"/>
</dbReference>
<proteinExistence type="predicted"/>
<evidence type="ECO:0000313" key="6">
    <source>
        <dbReference type="Proteomes" id="UP000630445"/>
    </source>
</evidence>
<accession>A0A8H6Q965</accession>
<feature type="compositionally biased region" description="Basic and acidic residues" evidence="1">
    <location>
        <begin position="201"/>
        <end position="217"/>
    </location>
</feature>
<feature type="compositionally biased region" description="Basic residues" evidence="1">
    <location>
        <begin position="191"/>
        <end position="200"/>
    </location>
</feature>
<dbReference type="EMBL" id="JACBAF010002065">
    <property type="protein sequence ID" value="KAF7168821.1"/>
    <property type="molecule type" value="Genomic_DNA"/>
</dbReference>
<feature type="region of interest" description="Disordered" evidence="1">
    <location>
        <begin position="636"/>
        <end position="668"/>
    </location>
</feature>
<evidence type="ECO:0000259" key="3">
    <source>
        <dbReference type="PROSITE" id="PS51061"/>
    </source>
</evidence>
<dbReference type="Proteomes" id="UP000630445">
    <property type="component" value="Unassembled WGS sequence"/>
</dbReference>
<evidence type="ECO:0000256" key="1">
    <source>
        <dbReference type="SAM" id="MobiDB-lite"/>
    </source>
</evidence>
<evidence type="ECO:0000259" key="2">
    <source>
        <dbReference type="PROSITE" id="PS50174"/>
    </source>
</evidence>
<name>A0A8H6Q965_9EURO</name>
<feature type="compositionally biased region" description="Polar residues" evidence="1">
    <location>
        <begin position="218"/>
        <end position="235"/>
    </location>
</feature>
<comment type="caution">
    <text evidence="5">The sequence shown here is derived from an EMBL/GenBank/DDBJ whole genome shotgun (WGS) entry which is preliminary data.</text>
</comment>
<sequence>MHSEKPHCGRATQCKRELRYWTEEGNPENRYYRCNSPKAKGGRHGSPQQGETNRQLQLTMQQEARNTEGHNIWRTGTNFRHQAVQFVSAGLQQNDEEKQDYLDMQHKGIPTMTPLGVPPEQASNGESMRHPHPTIVAPDEEIPTDAEHIDHITPAGENTSEDEIVFTGRHLKTKYAREPPGRIRSPISRPSRQHNARSPARRKERENSDYRRGHDFTPQHNCLTQSWPSSHSQELPIQSCHTIENATADHLHATKPYSPARTERIQPRAVDECVDFIPFNSRRPSTREQCSNLTEDDENDILADYIANIDDDYEDAIQWTDFCRSTSTESDNGQMTRLASTLFSAELVNANCSEPPNNAEGIIPCEHGQMLADCEDEKDLGLASRGFTPKTNGFAVLCTSSTDEAHSSTTSSECSDIETNEVVGFVRESEADHCKHSGIEAESSYRARSHRNRSKAKESHFASATAFADALESDPFYGFDIMDFNRPSLRNKTKGKQRAFDLSLSDSELELELERAWRNDREKKKTRKQKREELRAEGLLGRNANAPDLRAKYSNGFNVDHLKSEMRSFLLSSKDSLSLPPMSKHSRKVVHDMAGALSLKSQSRGKGSSRFPMLYKTSLTPRYTHKTIIQVDKIFSKSRFPPGGPKARSQNNKKSVKASRGRPTSSVSYMEGDVVGASAPEIGAGNKGRAMLEKMGWSLGTPLGAINNKGILLPVAHVVKNSKAGLG</sequence>
<dbReference type="SMART" id="SM00443">
    <property type="entry name" value="G_patch"/>
    <property type="match status" value="1"/>
</dbReference>
<dbReference type="EMBL" id="JACBAD010002071">
    <property type="protein sequence ID" value="KAF7118305.1"/>
    <property type="molecule type" value="Genomic_DNA"/>
</dbReference>
<dbReference type="InterPro" id="IPR036867">
    <property type="entry name" value="R3H_dom_sf"/>
</dbReference>
<feature type="domain" description="G-patch" evidence="2">
    <location>
        <begin position="684"/>
        <end position="727"/>
    </location>
</feature>
<dbReference type="InterPro" id="IPR001374">
    <property type="entry name" value="R3H_dom"/>
</dbReference>
<keyword evidence="6" id="KW-1185">Reference proteome</keyword>
<dbReference type="SMART" id="SM00393">
    <property type="entry name" value="R3H"/>
    <property type="match status" value="1"/>
</dbReference>
<organism evidence="5 7">
    <name type="scientific">Aspergillus hiratsukae</name>
    <dbReference type="NCBI Taxonomy" id="1194566"/>
    <lineage>
        <taxon>Eukaryota</taxon>
        <taxon>Fungi</taxon>
        <taxon>Dikarya</taxon>
        <taxon>Ascomycota</taxon>
        <taxon>Pezizomycotina</taxon>
        <taxon>Eurotiomycetes</taxon>
        <taxon>Eurotiomycetidae</taxon>
        <taxon>Eurotiales</taxon>
        <taxon>Aspergillaceae</taxon>
        <taxon>Aspergillus</taxon>
        <taxon>Aspergillus subgen. Fumigati</taxon>
    </lineage>
</organism>
<dbReference type="Pfam" id="PF01424">
    <property type="entry name" value="R3H"/>
    <property type="match status" value="1"/>
</dbReference>
<evidence type="ECO:0000313" key="5">
    <source>
        <dbReference type="EMBL" id="KAF7168821.1"/>
    </source>
</evidence>
<dbReference type="OrthoDB" id="21470at2759"/>
<protein>
    <recommendedName>
        <fullName evidence="8">Protein SQS1</fullName>
    </recommendedName>
</protein>
<gene>
    <name evidence="4" type="ORF">CNMCM5793_007817</name>
    <name evidence="5" type="ORF">CNMCM6106_003859</name>
</gene>
<dbReference type="PROSITE" id="PS50174">
    <property type="entry name" value="G_PATCH"/>
    <property type="match status" value="1"/>
</dbReference>
<dbReference type="PROSITE" id="PS51061">
    <property type="entry name" value="R3H"/>
    <property type="match status" value="1"/>
</dbReference>
<dbReference type="SUPFAM" id="SSF82708">
    <property type="entry name" value="R3H domain"/>
    <property type="match status" value="1"/>
</dbReference>